<feature type="non-terminal residue" evidence="1">
    <location>
        <position position="130"/>
    </location>
</feature>
<organism evidence="1 2">
    <name type="scientific">Rhizophagus irregularis</name>
    <dbReference type="NCBI Taxonomy" id="588596"/>
    <lineage>
        <taxon>Eukaryota</taxon>
        <taxon>Fungi</taxon>
        <taxon>Fungi incertae sedis</taxon>
        <taxon>Mucoromycota</taxon>
        <taxon>Glomeromycotina</taxon>
        <taxon>Glomeromycetes</taxon>
        <taxon>Glomerales</taxon>
        <taxon>Glomeraceae</taxon>
        <taxon>Rhizophagus</taxon>
    </lineage>
</organism>
<sequence length="130" mass="15109">MDHNQREQYLLAWQRDLCICCRFNNNLPLNQPDTFSGEWGVFKRSDSGAEARIGVTSIGEVHLSQTFLSLFDKWLKTETGKNYTNSQLIAIYVTKMDLSWSANDWRSVDDFNSKLIVCEKSGRHRIKFII</sequence>
<name>A0A2N1N1B2_9GLOM</name>
<reference evidence="1 2" key="1">
    <citation type="submission" date="2016-04" db="EMBL/GenBank/DDBJ databases">
        <title>Genome analyses suggest a sexual origin of heterokaryosis in a supposedly ancient asexual fungus.</title>
        <authorList>
            <person name="Ropars J."/>
            <person name="Sedzielewska K."/>
            <person name="Noel J."/>
            <person name="Charron P."/>
            <person name="Farinelli L."/>
            <person name="Marton T."/>
            <person name="Kruger M."/>
            <person name="Pelin A."/>
            <person name="Brachmann A."/>
            <person name="Corradi N."/>
        </authorList>
    </citation>
    <scope>NUCLEOTIDE SEQUENCE [LARGE SCALE GENOMIC DNA]</scope>
    <source>
        <strain evidence="1 2">C2</strain>
    </source>
</reference>
<evidence type="ECO:0000313" key="2">
    <source>
        <dbReference type="Proteomes" id="UP000233469"/>
    </source>
</evidence>
<dbReference type="Proteomes" id="UP000233469">
    <property type="component" value="Unassembled WGS sequence"/>
</dbReference>
<dbReference type="VEuPathDB" id="FungiDB:FUN_019619"/>
<gene>
    <name evidence="1" type="ORF">RhiirC2_751394</name>
</gene>
<accession>A0A2N1N1B2</accession>
<evidence type="ECO:0000313" key="1">
    <source>
        <dbReference type="EMBL" id="PKK67695.1"/>
    </source>
</evidence>
<dbReference type="AlphaFoldDB" id="A0A2N1N1B2"/>
<comment type="caution">
    <text evidence="1">The sequence shown here is derived from an EMBL/GenBank/DDBJ whole genome shotgun (WGS) entry which is preliminary data.</text>
</comment>
<proteinExistence type="predicted"/>
<reference evidence="1 2" key="2">
    <citation type="submission" date="2017-10" db="EMBL/GenBank/DDBJ databases">
        <title>Extensive intraspecific genome diversity in a model arbuscular mycorrhizal fungus.</title>
        <authorList>
            <person name="Chen E.C.H."/>
            <person name="Morin E."/>
            <person name="Baudet D."/>
            <person name="Noel J."/>
            <person name="Ndikumana S."/>
            <person name="Charron P."/>
            <person name="St-Onge C."/>
            <person name="Giorgi J."/>
            <person name="Grigoriev I.V."/>
            <person name="Roux C."/>
            <person name="Martin F.M."/>
            <person name="Corradi N."/>
        </authorList>
    </citation>
    <scope>NUCLEOTIDE SEQUENCE [LARGE SCALE GENOMIC DNA]</scope>
    <source>
        <strain evidence="1 2">C2</strain>
    </source>
</reference>
<dbReference type="EMBL" id="LLXL01000928">
    <property type="protein sequence ID" value="PKK67695.1"/>
    <property type="molecule type" value="Genomic_DNA"/>
</dbReference>
<protein>
    <submittedName>
        <fullName evidence="1">Uncharacterized protein</fullName>
    </submittedName>
</protein>
<dbReference type="VEuPathDB" id="FungiDB:RhiirFUN_006428"/>